<reference evidence="2 3" key="1">
    <citation type="submission" date="2024-03" db="EMBL/GenBank/DDBJ databases">
        <title>Mouse gut bacterial collection (mGBC) of GemPharmatech.</title>
        <authorList>
            <person name="He Y."/>
            <person name="Dong L."/>
            <person name="Wu D."/>
            <person name="Gao X."/>
            <person name="Lin Z."/>
        </authorList>
    </citation>
    <scope>NUCLEOTIDE SEQUENCE [LARGE SCALE GENOMIC DNA]</scope>
    <source>
        <strain evidence="2 3">20-218</strain>
    </source>
</reference>
<proteinExistence type="predicted"/>
<dbReference type="Proteomes" id="UP001565242">
    <property type="component" value="Unassembled WGS sequence"/>
</dbReference>
<organism evidence="2 3">
    <name type="scientific">Lactococcus muris</name>
    <dbReference type="NCBI Taxonomy" id="2941330"/>
    <lineage>
        <taxon>Bacteria</taxon>
        <taxon>Bacillati</taxon>
        <taxon>Bacillota</taxon>
        <taxon>Bacilli</taxon>
        <taxon>Lactobacillales</taxon>
        <taxon>Streptococcaceae</taxon>
        <taxon>Lactococcus</taxon>
    </lineage>
</organism>
<feature type="transmembrane region" description="Helical" evidence="1">
    <location>
        <begin position="40"/>
        <end position="60"/>
    </location>
</feature>
<evidence type="ECO:0000313" key="2">
    <source>
        <dbReference type="EMBL" id="MEY8537411.1"/>
    </source>
</evidence>
<accession>A0ABV4D6L8</accession>
<keyword evidence="1" id="KW-1133">Transmembrane helix</keyword>
<dbReference type="RefSeq" id="WP_202230157.1">
    <property type="nucleotide sequence ID" value="NZ_JBCLSQ010000005.1"/>
</dbReference>
<evidence type="ECO:0000313" key="3">
    <source>
        <dbReference type="Proteomes" id="UP001565242"/>
    </source>
</evidence>
<name>A0ABV4D6L8_9LACT</name>
<protein>
    <submittedName>
        <fullName evidence="2">Uncharacterized protein</fullName>
    </submittedName>
</protein>
<keyword evidence="1" id="KW-0812">Transmembrane</keyword>
<sequence length="71" mass="8217">MKTYIPVDIGLVLFFALYVFSYCVYHWVPNDGFTTKYALLGTPLIFIPLVFIAWGIVNLFREYVSNISSEE</sequence>
<dbReference type="EMBL" id="JBCLSQ010000005">
    <property type="protein sequence ID" value="MEY8537411.1"/>
    <property type="molecule type" value="Genomic_DNA"/>
</dbReference>
<keyword evidence="3" id="KW-1185">Reference proteome</keyword>
<gene>
    <name evidence="2" type="ORF">AALM99_02970</name>
</gene>
<comment type="caution">
    <text evidence="2">The sequence shown here is derived from an EMBL/GenBank/DDBJ whole genome shotgun (WGS) entry which is preliminary data.</text>
</comment>
<feature type="transmembrane region" description="Helical" evidence="1">
    <location>
        <begin position="7"/>
        <end position="28"/>
    </location>
</feature>
<evidence type="ECO:0000256" key="1">
    <source>
        <dbReference type="SAM" id="Phobius"/>
    </source>
</evidence>
<keyword evidence="1" id="KW-0472">Membrane</keyword>